<dbReference type="Proteomes" id="UP000680304">
    <property type="component" value="Unassembled WGS sequence"/>
</dbReference>
<proteinExistence type="predicted"/>
<dbReference type="EMBL" id="BOVJ01000062">
    <property type="protein sequence ID" value="GIQ63417.1"/>
    <property type="molecule type" value="Genomic_DNA"/>
</dbReference>
<sequence length="79" mass="8232">MVPVGLDNLLVAGRAISATHVAMSSMRVQPTCYALGQAAGVAAALAIEENAAVADIPIPELHRRLRAQGVRLYGTHVSL</sequence>
<dbReference type="Pfam" id="PF12831">
    <property type="entry name" value="FAD_oxidored"/>
    <property type="match status" value="1"/>
</dbReference>
<name>A0ABQ4N5G8_9BACL</name>
<gene>
    <name evidence="5" type="ORF">PACILC2_19850</name>
</gene>
<evidence type="ECO:0008006" key="7">
    <source>
        <dbReference type="Google" id="ProtNLM"/>
    </source>
</evidence>
<accession>A0ABQ4N5G8</accession>
<dbReference type="PANTHER" id="PTHR43498:SF1">
    <property type="entry name" value="COB--COM HETERODISULFIDE REDUCTASE IRON-SULFUR SUBUNIT A"/>
    <property type="match status" value="1"/>
</dbReference>
<keyword evidence="4" id="KW-0411">Iron-sulfur</keyword>
<comment type="caution">
    <text evidence="5">The sequence shown here is derived from an EMBL/GenBank/DDBJ whole genome shotgun (WGS) entry which is preliminary data.</text>
</comment>
<evidence type="ECO:0000256" key="2">
    <source>
        <dbReference type="ARBA" id="ARBA00023002"/>
    </source>
</evidence>
<dbReference type="InterPro" id="IPR039650">
    <property type="entry name" value="HdrA-like"/>
</dbReference>
<protein>
    <recommendedName>
        <fullName evidence="7">FAD-dependent oxidoreductase</fullName>
    </recommendedName>
</protein>
<keyword evidence="2" id="KW-0560">Oxidoreductase</keyword>
<organism evidence="5 6">
    <name type="scientific">Paenibacillus cisolokensis</name>
    <dbReference type="NCBI Taxonomy" id="1658519"/>
    <lineage>
        <taxon>Bacteria</taxon>
        <taxon>Bacillati</taxon>
        <taxon>Bacillota</taxon>
        <taxon>Bacilli</taxon>
        <taxon>Bacillales</taxon>
        <taxon>Paenibacillaceae</taxon>
        <taxon>Paenibacillus</taxon>
    </lineage>
</organism>
<keyword evidence="1" id="KW-0479">Metal-binding</keyword>
<dbReference type="PANTHER" id="PTHR43498">
    <property type="entry name" value="FERREDOXIN:COB-COM HETERODISULFIDE REDUCTASE SUBUNIT A"/>
    <property type="match status" value="1"/>
</dbReference>
<keyword evidence="6" id="KW-1185">Reference proteome</keyword>
<evidence type="ECO:0000256" key="4">
    <source>
        <dbReference type="ARBA" id="ARBA00023014"/>
    </source>
</evidence>
<keyword evidence="3" id="KW-0408">Iron</keyword>
<evidence type="ECO:0000313" key="6">
    <source>
        <dbReference type="Proteomes" id="UP000680304"/>
    </source>
</evidence>
<evidence type="ECO:0000256" key="3">
    <source>
        <dbReference type="ARBA" id="ARBA00023004"/>
    </source>
</evidence>
<evidence type="ECO:0000256" key="1">
    <source>
        <dbReference type="ARBA" id="ARBA00022723"/>
    </source>
</evidence>
<evidence type="ECO:0000313" key="5">
    <source>
        <dbReference type="EMBL" id="GIQ63417.1"/>
    </source>
</evidence>
<reference evidence="5 6" key="1">
    <citation type="submission" date="2021-04" db="EMBL/GenBank/DDBJ databases">
        <title>Draft genome sequence of Paenibacillus cisolokensis, LC2-13A.</title>
        <authorList>
            <person name="Uke A."/>
            <person name="Chhe C."/>
            <person name="Baramee S."/>
            <person name="Kosugi A."/>
        </authorList>
    </citation>
    <scope>NUCLEOTIDE SEQUENCE [LARGE SCALE GENOMIC DNA]</scope>
    <source>
        <strain evidence="5 6">LC2-13A</strain>
    </source>
</reference>